<keyword evidence="14" id="KW-0520">NAD</keyword>
<dbReference type="InterPro" id="IPR036856">
    <property type="entry name" value="Ald_Oxase/Xan_DH_a/b_sf"/>
</dbReference>
<dbReference type="Pfam" id="PF00941">
    <property type="entry name" value="FAD_binding_5"/>
    <property type="match status" value="1"/>
</dbReference>
<dbReference type="Gene3D" id="1.10.150.120">
    <property type="entry name" value="[2Fe-2S]-binding domain"/>
    <property type="match status" value="1"/>
</dbReference>
<dbReference type="InterPro" id="IPR046867">
    <property type="entry name" value="AldOxase/xan_DH_MoCoBD2"/>
</dbReference>
<comment type="subcellular location">
    <subcellularLocation>
        <location evidence="3">Peroxisome</location>
    </subcellularLocation>
</comment>
<keyword evidence="13" id="KW-0411">Iron-sulfur</keyword>
<evidence type="ECO:0000256" key="6">
    <source>
        <dbReference type="ARBA" id="ARBA00022505"/>
    </source>
</evidence>
<gene>
    <name evidence="22" type="primary">LOC101862427</name>
</gene>
<keyword evidence="10" id="KW-0274">FAD</keyword>
<evidence type="ECO:0000256" key="10">
    <source>
        <dbReference type="ARBA" id="ARBA00022827"/>
    </source>
</evidence>
<comment type="cofactor">
    <cofactor evidence="1">
        <name>Mo-molybdopterin</name>
        <dbReference type="ChEBI" id="CHEBI:71302"/>
    </cofactor>
</comment>
<comment type="similarity">
    <text evidence="4">Belongs to the xanthine dehydrogenase family.</text>
</comment>
<dbReference type="InterPro" id="IPR002888">
    <property type="entry name" value="2Fe-2S-bd"/>
</dbReference>
<dbReference type="Gene3D" id="3.30.43.10">
    <property type="entry name" value="Uridine Diphospho-n-acetylenolpyruvylglucosamine Reductase, domain 2"/>
    <property type="match status" value="1"/>
</dbReference>
<proteinExistence type="inferred from homology"/>
<dbReference type="InterPro" id="IPR002346">
    <property type="entry name" value="Mopterin_DH_FAD-bd"/>
</dbReference>
<dbReference type="Pfam" id="PF00111">
    <property type="entry name" value="Fer2"/>
    <property type="match status" value="1"/>
</dbReference>
<dbReference type="InterPro" id="IPR000674">
    <property type="entry name" value="Ald_Oxase/Xan_DH_a/b"/>
</dbReference>
<comment type="cofactor">
    <cofactor evidence="2">
        <name>FAD</name>
        <dbReference type="ChEBI" id="CHEBI:57692"/>
    </cofactor>
</comment>
<dbReference type="SUPFAM" id="SSF54292">
    <property type="entry name" value="2Fe-2S ferredoxin-like"/>
    <property type="match status" value="1"/>
</dbReference>
<dbReference type="InterPro" id="IPR022407">
    <property type="entry name" value="OxRdtase_Mopterin_BS"/>
</dbReference>
<dbReference type="PIRSF" id="PIRSF000127">
    <property type="entry name" value="Xanthine_DH"/>
    <property type="match status" value="1"/>
</dbReference>
<dbReference type="Proteomes" id="UP000694888">
    <property type="component" value="Unplaced"/>
</dbReference>
<dbReference type="InterPro" id="IPR036010">
    <property type="entry name" value="2Fe-2S_ferredoxin-like_sf"/>
</dbReference>
<keyword evidence="6" id="KW-0500">Molybdenum</keyword>
<dbReference type="InterPro" id="IPR036683">
    <property type="entry name" value="CO_DH_flav_C_dom_sf"/>
</dbReference>
<dbReference type="SUPFAM" id="SSF55447">
    <property type="entry name" value="CO dehydrogenase flavoprotein C-terminal domain-like"/>
    <property type="match status" value="1"/>
</dbReference>
<dbReference type="Pfam" id="PF20256">
    <property type="entry name" value="MoCoBD_2"/>
    <property type="match status" value="1"/>
</dbReference>
<organism evidence="21 22">
    <name type="scientific">Aplysia californica</name>
    <name type="common">California sea hare</name>
    <dbReference type="NCBI Taxonomy" id="6500"/>
    <lineage>
        <taxon>Eukaryota</taxon>
        <taxon>Metazoa</taxon>
        <taxon>Spiralia</taxon>
        <taxon>Lophotrochozoa</taxon>
        <taxon>Mollusca</taxon>
        <taxon>Gastropoda</taxon>
        <taxon>Heterobranchia</taxon>
        <taxon>Euthyneura</taxon>
        <taxon>Tectipleura</taxon>
        <taxon>Aplysiida</taxon>
        <taxon>Aplysioidea</taxon>
        <taxon>Aplysiidae</taxon>
        <taxon>Aplysia</taxon>
    </lineage>
</organism>
<dbReference type="InterPro" id="IPR001041">
    <property type="entry name" value="2Fe-2S_ferredoxin-type"/>
</dbReference>
<evidence type="ECO:0000256" key="1">
    <source>
        <dbReference type="ARBA" id="ARBA00001924"/>
    </source>
</evidence>
<dbReference type="SUPFAM" id="SSF56176">
    <property type="entry name" value="FAD-binding/transporter-associated domain-like"/>
    <property type="match status" value="1"/>
</dbReference>
<dbReference type="RefSeq" id="XP_012939897.1">
    <property type="nucleotide sequence ID" value="XM_013084443.2"/>
</dbReference>
<feature type="domain" description="2Fe-2S ferredoxin-type" evidence="19">
    <location>
        <begin position="8"/>
        <end position="95"/>
    </location>
</feature>
<dbReference type="Pfam" id="PF02738">
    <property type="entry name" value="MoCoBD_1"/>
    <property type="match status" value="1"/>
</dbReference>
<keyword evidence="21" id="KW-1185">Reference proteome</keyword>
<evidence type="ECO:0000256" key="7">
    <source>
        <dbReference type="ARBA" id="ARBA00022630"/>
    </source>
</evidence>
<dbReference type="InterPro" id="IPR036884">
    <property type="entry name" value="2Fe-2S-bd_dom_sf"/>
</dbReference>
<dbReference type="Gene3D" id="3.30.365.10">
    <property type="entry name" value="Aldehyde oxidase/xanthine dehydrogenase, molybdopterin binding domain"/>
    <property type="match status" value="4"/>
</dbReference>
<evidence type="ECO:0000313" key="22">
    <source>
        <dbReference type="RefSeq" id="XP_012939897.1"/>
    </source>
</evidence>
<dbReference type="SUPFAM" id="SSF47741">
    <property type="entry name" value="CO dehydrogenase ISP C-domain like"/>
    <property type="match status" value="1"/>
</dbReference>
<evidence type="ECO:0000256" key="4">
    <source>
        <dbReference type="ARBA" id="ARBA00006849"/>
    </source>
</evidence>
<dbReference type="SUPFAM" id="SSF56003">
    <property type="entry name" value="Molybdenum cofactor-binding domain"/>
    <property type="match status" value="1"/>
</dbReference>
<dbReference type="InterPro" id="IPR006058">
    <property type="entry name" value="2Fe2S_fd_BS"/>
</dbReference>
<dbReference type="InterPro" id="IPR016208">
    <property type="entry name" value="Ald_Oxase/xanthine_DH-like"/>
</dbReference>
<dbReference type="PROSITE" id="PS51085">
    <property type="entry name" value="2FE2S_FER_2"/>
    <property type="match status" value="1"/>
</dbReference>
<keyword evidence="9" id="KW-0479">Metal-binding</keyword>
<dbReference type="Gene3D" id="3.10.20.30">
    <property type="match status" value="1"/>
</dbReference>
<keyword evidence="11" id="KW-0560">Oxidoreductase</keyword>
<comment type="cofactor">
    <cofactor evidence="16">
        <name>[2Fe-2S] cluster</name>
        <dbReference type="ChEBI" id="CHEBI:190135"/>
    </cofactor>
</comment>
<dbReference type="Pfam" id="PF01799">
    <property type="entry name" value="Fer2_2"/>
    <property type="match status" value="1"/>
</dbReference>
<name>A0ABM1A376_APLCA</name>
<comment type="catalytic activity">
    <reaction evidence="18">
        <text>hypoxanthine + NAD(+) + H2O = xanthine + NADH + H(+)</text>
        <dbReference type="Rhea" id="RHEA:24670"/>
        <dbReference type="ChEBI" id="CHEBI:15377"/>
        <dbReference type="ChEBI" id="CHEBI:15378"/>
        <dbReference type="ChEBI" id="CHEBI:17368"/>
        <dbReference type="ChEBI" id="CHEBI:17712"/>
        <dbReference type="ChEBI" id="CHEBI:57540"/>
        <dbReference type="ChEBI" id="CHEBI:57945"/>
        <dbReference type="EC" id="1.17.1.4"/>
    </reaction>
</comment>
<evidence type="ECO:0000256" key="14">
    <source>
        <dbReference type="ARBA" id="ARBA00023027"/>
    </source>
</evidence>
<dbReference type="InterPro" id="IPR014307">
    <property type="entry name" value="Xanthine_DH_ssu"/>
</dbReference>
<dbReference type="SMART" id="SM01008">
    <property type="entry name" value="Ald_Xan_dh_C"/>
    <property type="match status" value="1"/>
</dbReference>
<dbReference type="InterPro" id="IPR037165">
    <property type="entry name" value="AldOxase/xan_DH_Mopterin-bd_sf"/>
</dbReference>
<keyword evidence="12" id="KW-0408">Iron</keyword>
<dbReference type="InterPro" id="IPR012675">
    <property type="entry name" value="Beta-grasp_dom_sf"/>
</dbReference>
<protein>
    <recommendedName>
        <fullName evidence="5">xanthine dehydrogenase</fullName>
        <ecNumber evidence="5">1.17.1.4</ecNumber>
    </recommendedName>
</protein>
<evidence type="ECO:0000256" key="5">
    <source>
        <dbReference type="ARBA" id="ARBA00013123"/>
    </source>
</evidence>
<evidence type="ECO:0000256" key="13">
    <source>
        <dbReference type="ARBA" id="ARBA00023014"/>
    </source>
</evidence>
<evidence type="ECO:0000259" key="20">
    <source>
        <dbReference type="PROSITE" id="PS51387"/>
    </source>
</evidence>
<keyword evidence="15" id="KW-0576">Peroxisome</keyword>
<dbReference type="PANTHER" id="PTHR45444:SF3">
    <property type="entry name" value="XANTHINE DEHYDROGENASE"/>
    <property type="match status" value="1"/>
</dbReference>
<dbReference type="SMART" id="SM01092">
    <property type="entry name" value="CO_deh_flav_C"/>
    <property type="match status" value="1"/>
</dbReference>
<evidence type="ECO:0000256" key="11">
    <source>
        <dbReference type="ARBA" id="ARBA00023002"/>
    </source>
</evidence>
<evidence type="ECO:0000256" key="9">
    <source>
        <dbReference type="ARBA" id="ARBA00022723"/>
    </source>
</evidence>
<dbReference type="PROSITE" id="PS00559">
    <property type="entry name" value="MOLYBDOPTERIN_EUK"/>
    <property type="match status" value="1"/>
</dbReference>
<feature type="domain" description="FAD-binding PCMH-type" evidence="20">
    <location>
        <begin position="229"/>
        <end position="415"/>
    </location>
</feature>
<dbReference type="Gene3D" id="3.30.390.50">
    <property type="entry name" value="CO dehydrogenase flavoprotein, C-terminal domain"/>
    <property type="match status" value="1"/>
</dbReference>
<dbReference type="Gene3D" id="3.90.1170.50">
    <property type="entry name" value="Aldehyde oxidase/xanthine dehydrogenase, a/b hammerhead"/>
    <property type="match status" value="1"/>
</dbReference>
<dbReference type="InterPro" id="IPR016169">
    <property type="entry name" value="FAD-bd_PCMH_sub2"/>
</dbReference>
<dbReference type="InterPro" id="IPR036318">
    <property type="entry name" value="FAD-bd_PCMH-like_sf"/>
</dbReference>
<dbReference type="SUPFAM" id="SSF54665">
    <property type="entry name" value="CO dehydrogenase molybdoprotein N-domain-like"/>
    <property type="match status" value="1"/>
</dbReference>
<comment type="catalytic activity">
    <reaction evidence="17">
        <text>xanthine + NAD(+) + H2O = urate + NADH + H(+)</text>
        <dbReference type="Rhea" id="RHEA:16669"/>
        <dbReference type="ChEBI" id="CHEBI:15377"/>
        <dbReference type="ChEBI" id="CHEBI:15378"/>
        <dbReference type="ChEBI" id="CHEBI:17712"/>
        <dbReference type="ChEBI" id="CHEBI:17775"/>
        <dbReference type="ChEBI" id="CHEBI:57540"/>
        <dbReference type="ChEBI" id="CHEBI:57945"/>
        <dbReference type="EC" id="1.17.1.4"/>
    </reaction>
</comment>
<dbReference type="NCBIfam" id="TIGR02963">
    <property type="entry name" value="xanthine_xdhA"/>
    <property type="match status" value="1"/>
</dbReference>
<sequence length="1320" mass="144665">MEESETNNVLVFYVNGSKITEPNPDPEMTLLTYVRTRLRLTGSKLGCGEGGCGACTVMVSKYLPGQDTVAHFSVNACLAPVCSMHGLAVTTVEGIGSLTNIHPVQERIAKYHGSQCGFCTPGIVMSMYTLLRINQKPSVREMEEYFDGNLCRCTGYRPILDGFRTFTKEFQCPMGESCCRNGTDSGADDGQGLAPRIADLKPFNPDQEPIFPPDLKVNHNTYKGNTFVFKGDRASWIQPRTLQELTELKAQHPDAKLVIGNTEIGVETKFKNMKYKTLLCPTNVPELSSVSVSDTGITVGGTVTLTQLKEELQRLVATLPEYKTRTFVAVIEMLKWFASHQIRNVASVCGNIMTASPISDLNPLFLAAGVTLSLLSKERGSRTVAMDNNFFQGYRKTAVASDEILVSITIPFTNEREYFAGYKQANRKEDDISLVNAGMRVVLSADNTITSATLAFGGMGVTTLLAEETMAGLLGKEWNEGLIAETNELLARDLPLAPGSPGGVVEYRRSLALSFFFKFFIKVRQQVTGSVLASELSAIEELEHPTSQSMQIYGGTDIRESGLECVGRPLHHRSALQQSTGQALFVDDLPPAADELHMYLVTSTRAHAKILSVDPSAALRSPGVVDYIGAADVPGENKLSYVMDHVFAQDKVTSHGQVIGAVVADTQERAREAARLVNVEYEDLEAIVTILEAIQRDSFLDKPITICTGDLEEGFQQSEHTLQGEAHMNGQYHFYMETNICRAVPGENGEIEIIASTQNLTEVQHLVGCALGVPNNKVHVRTKRLGGGFGGKESQSGLLAAPAAVAAVKLGRIVRCALDRDDDMIVTGNRHPYLGQYKVGFTSEGEITALELDMYSNGGNSLDLTKSVMERAMLEINIKYRMPNMKVVGRCCKTNITSNTAFRGFGAPQATYIVECIVDDVAAFLKLEPKKVQERNFYKAGEVTHYRTDAGGDSLRRCWDMCIDKSQYVRRRQDVDKYNRENQWKKKGIALFPLTFGISFLQKFLNQSGALVHIYQDGSVLISHGGVEMGQGLHTKLIQVASEVLNLPHSRIHINESSTATVPNTSPTAASVSTDLNGMAVQDACEKLKARLAPFVKKRPNGSWEEWITDAYMDCTSLSATGFYTTPGIGYDIDTNEGKPFHYNTFGTACTEVQIDCLTGDHKVLRTDIVMDIGRSINPAIDVGQIEGAFVQGYGLFMLEEIKVTPGGVHLTRGPGNYKIPAFGDIPGQFNVYLVPDSPNTNTVFSSRGLNEPPLLLAMSAFLAVKDAIRAARKDNSADSKFQLFSPAMPARIRMACKDVISSQFPEPEADSYKPWFVNL</sequence>
<keyword evidence="7" id="KW-0285">Flavoprotein</keyword>
<dbReference type="InterPro" id="IPR008274">
    <property type="entry name" value="AldOxase/xan_DH_MoCoBD1"/>
</dbReference>
<evidence type="ECO:0000256" key="3">
    <source>
        <dbReference type="ARBA" id="ARBA00004275"/>
    </source>
</evidence>
<dbReference type="Gene3D" id="3.30.465.10">
    <property type="match status" value="1"/>
</dbReference>
<dbReference type="Pfam" id="PF01315">
    <property type="entry name" value="Ald_Xan_dh_C"/>
    <property type="match status" value="1"/>
</dbReference>
<dbReference type="InterPro" id="IPR016166">
    <property type="entry name" value="FAD-bd_PCMH"/>
</dbReference>
<evidence type="ECO:0000313" key="21">
    <source>
        <dbReference type="Proteomes" id="UP000694888"/>
    </source>
</evidence>
<dbReference type="EC" id="1.17.1.4" evidence="5"/>
<dbReference type="PROSITE" id="PS51387">
    <property type="entry name" value="FAD_PCMH"/>
    <property type="match status" value="1"/>
</dbReference>
<evidence type="ECO:0000259" key="19">
    <source>
        <dbReference type="PROSITE" id="PS51085"/>
    </source>
</evidence>
<keyword evidence="8" id="KW-0001">2Fe-2S</keyword>
<evidence type="ECO:0000256" key="18">
    <source>
        <dbReference type="ARBA" id="ARBA00049517"/>
    </source>
</evidence>
<evidence type="ECO:0000256" key="8">
    <source>
        <dbReference type="ARBA" id="ARBA00022714"/>
    </source>
</evidence>
<evidence type="ECO:0000256" key="16">
    <source>
        <dbReference type="ARBA" id="ARBA00034078"/>
    </source>
</evidence>
<evidence type="ECO:0000256" key="17">
    <source>
        <dbReference type="ARBA" id="ARBA00049017"/>
    </source>
</evidence>
<evidence type="ECO:0000256" key="2">
    <source>
        <dbReference type="ARBA" id="ARBA00001974"/>
    </source>
</evidence>
<dbReference type="PROSITE" id="PS00197">
    <property type="entry name" value="2FE2S_FER_1"/>
    <property type="match status" value="1"/>
</dbReference>
<reference evidence="22" key="1">
    <citation type="submission" date="2025-08" db="UniProtKB">
        <authorList>
            <consortium name="RefSeq"/>
        </authorList>
    </citation>
    <scope>IDENTIFICATION</scope>
</reference>
<evidence type="ECO:0000256" key="15">
    <source>
        <dbReference type="ARBA" id="ARBA00023140"/>
    </source>
</evidence>
<dbReference type="GeneID" id="101862427"/>
<dbReference type="InterPro" id="IPR005107">
    <property type="entry name" value="CO_DH_flav_C"/>
</dbReference>
<accession>A0ABM1A376</accession>
<dbReference type="InterPro" id="IPR016167">
    <property type="entry name" value="FAD-bd_PCMH_sub1"/>
</dbReference>
<dbReference type="Pfam" id="PF03450">
    <property type="entry name" value="CO_deh_flav_C"/>
    <property type="match status" value="1"/>
</dbReference>
<dbReference type="PANTHER" id="PTHR45444">
    <property type="entry name" value="XANTHINE DEHYDROGENASE"/>
    <property type="match status" value="1"/>
</dbReference>
<evidence type="ECO:0000256" key="12">
    <source>
        <dbReference type="ARBA" id="ARBA00023004"/>
    </source>
</evidence>